<reference evidence="1" key="1">
    <citation type="submission" date="2024-12" db="EMBL/GenBank/DDBJ databases">
        <authorList>
            <person name="Wu N."/>
        </authorList>
    </citation>
    <scope>NUCLEOTIDE SEQUENCE</scope>
    <source>
        <strain evidence="1">P15</strain>
    </source>
</reference>
<organism evidence="1 2">
    <name type="scientific">Paenibacillus mesotrionivorans</name>
    <dbReference type="NCBI Taxonomy" id="3160968"/>
    <lineage>
        <taxon>Bacteria</taxon>
        <taxon>Bacillati</taxon>
        <taxon>Bacillota</taxon>
        <taxon>Bacilli</taxon>
        <taxon>Bacillales</taxon>
        <taxon>Paenibacillaceae</taxon>
        <taxon>Paenibacillus</taxon>
    </lineage>
</organism>
<proteinExistence type="predicted"/>
<keyword evidence="2" id="KW-1185">Reference proteome</keyword>
<protein>
    <submittedName>
        <fullName evidence="1">Uncharacterized protein</fullName>
    </submittedName>
</protein>
<evidence type="ECO:0000313" key="2">
    <source>
        <dbReference type="Proteomes" id="UP001631969"/>
    </source>
</evidence>
<name>A0ACC7P223_9BACL</name>
<accession>A0ACC7P223</accession>
<dbReference type="Proteomes" id="UP001631969">
    <property type="component" value="Unassembled WGS sequence"/>
</dbReference>
<comment type="caution">
    <text evidence="1">The sequence shown here is derived from an EMBL/GenBank/DDBJ whole genome shotgun (WGS) entry which is preliminary data.</text>
</comment>
<dbReference type="EMBL" id="JBJURJ010000016">
    <property type="protein sequence ID" value="MFM9331013.1"/>
    <property type="molecule type" value="Genomic_DNA"/>
</dbReference>
<sequence>MWEDWEKLFKQVAKTSQQVKKALDDFRGPEPHVRIYETDRYVKVVVSPMPEQKVRRWSVKVMGDRVFIRGKYEVESLSKDDLGYEMAELRADEFVKAVRLPVPVESKPYNSRKEGEVLIATFLKRKELPAGGWFDLP</sequence>
<gene>
    <name evidence="1" type="ORF">ACI1P1_22225</name>
</gene>
<evidence type="ECO:0000313" key="1">
    <source>
        <dbReference type="EMBL" id="MFM9331013.1"/>
    </source>
</evidence>